<dbReference type="GO" id="GO:0016020">
    <property type="term" value="C:membrane"/>
    <property type="evidence" value="ECO:0007669"/>
    <property type="project" value="InterPro"/>
</dbReference>
<dbReference type="STRING" id="908337.HMPREF9257_1135"/>
<evidence type="ECO:0000259" key="3">
    <source>
        <dbReference type="Pfam" id="PF00892"/>
    </source>
</evidence>
<dbReference type="InterPro" id="IPR000620">
    <property type="entry name" value="EamA_dom"/>
</dbReference>
<dbReference type="eggNOG" id="COG0697">
    <property type="taxonomic scope" value="Bacteria"/>
</dbReference>
<sequence length="159" mass="17645">MYFAAIFFKEKITISKQICVGLTLLCVIFVSGFLESASLKWTYTGIIYGALAVFFYGVYGIFSKQLAVRQSHYLTLIFYGSLFAAISISFVTVFHVFWQSSANQPHLFLWLGLDAVFLSVILSGLYAMSMNFLEAGKVAILASGETPAAMVMGLILYHE</sequence>
<organism evidence="4 5">
    <name type="scientific">Eremococcus coleocola ACS-139-V-Col8</name>
    <dbReference type="NCBI Taxonomy" id="908337"/>
    <lineage>
        <taxon>Bacteria</taxon>
        <taxon>Bacillati</taxon>
        <taxon>Bacillota</taxon>
        <taxon>Bacilli</taxon>
        <taxon>Lactobacillales</taxon>
        <taxon>Aerococcaceae</taxon>
        <taxon>Eremococcus</taxon>
    </lineage>
</organism>
<protein>
    <recommendedName>
        <fullName evidence="3">EamA domain-containing protein</fullName>
    </recommendedName>
</protein>
<gene>
    <name evidence="4" type="ORF">HMPREF9257_1135</name>
</gene>
<comment type="caution">
    <text evidence="4">The sequence shown here is derived from an EMBL/GenBank/DDBJ whole genome shotgun (WGS) entry which is preliminary data.</text>
</comment>
<accession>E4KNB4</accession>
<evidence type="ECO:0000313" key="4">
    <source>
        <dbReference type="EMBL" id="EFR31571.1"/>
    </source>
</evidence>
<evidence type="ECO:0000256" key="2">
    <source>
        <dbReference type="SAM" id="Phobius"/>
    </source>
</evidence>
<keyword evidence="2" id="KW-0812">Transmembrane</keyword>
<dbReference type="EMBL" id="AENN01000009">
    <property type="protein sequence ID" value="EFR31571.1"/>
    <property type="molecule type" value="Genomic_DNA"/>
</dbReference>
<feature type="transmembrane region" description="Helical" evidence="2">
    <location>
        <begin position="74"/>
        <end position="95"/>
    </location>
</feature>
<dbReference type="Pfam" id="PF00892">
    <property type="entry name" value="EamA"/>
    <property type="match status" value="1"/>
</dbReference>
<name>E4KNB4_9LACT</name>
<feature type="domain" description="EamA" evidence="3">
    <location>
        <begin position="44"/>
        <end position="159"/>
    </location>
</feature>
<reference evidence="4 5" key="1">
    <citation type="submission" date="2010-10" db="EMBL/GenBank/DDBJ databases">
        <authorList>
            <person name="Durkin A.S."/>
            <person name="Madupu R."/>
            <person name="Torralba M."/>
            <person name="Gillis M."/>
            <person name="Methe B."/>
            <person name="Sutton G."/>
            <person name="Nelson K.E."/>
        </authorList>
    </citation>
    <scope>NUCLEOTIDE SEQUENCE [LARGE SCALE GENOMIC DNA]</scope>
    <source>
        <strain evidence="4 5">ACS-139-V-Col8</strain>
    </source>
</reference>
<keyword evidence="2" id="KW-0472">Membrane</keyword>
<proteinExistence type="inferred from homology"/>
<dbReference type="AlphaFoldDB" id="E4KNB4"/>
<evidence type="ECO:0000256" key="1">
    <source>
        <dbReference type="ARBA" id="ARBA00007362"/>
    </source>
</evidence>
<keyword evidence="5" id="KW-1185">Reference proteome</keyword>
<feature type="transmembrane region" description="Helical" evidence="2">
    <location>
        <begin position="12"/>
        <end position="34"/>
    </location>
</feature>
<comment type="similarity">
    <text evidence="1">Belongs to the EamA transporter family.</text>
</comment>
<keyword evidence="2" id="KW-1133">Transmembrane helix</keyword>
<dbReference type="Proteomes" id="UP000005990">
    <property type="component" value="Unassembled WGS sequence"/>
</dbReference>
<feature type="transmembrane region" description="Helical" evidence="2">
    <location>
        <begin position="40"/>
        <end position="62"/>
    </location>
</feature>
<feature type="transmembrane region" description="Helical" evidence="2">
    <location>
        <begin position="107"/>
        <end position="126"/>
    </location>
</feature>
<evidence type="ECO:0000313" key="5">
    <source>
        <dbReference type="Proteomes" id="UP000005990"/>
    </source>
</evidence>